<evidence type="ECO:0000313" key="1">
    <source>
        <dbReference type="EMBL" id="MDO7842252.1"/>
    </source>
</evidence>
<sequence>MEKDMELKPGSRWKSAVCTSEVVVVRPPKTPVSLECGGQPMVALAATAPEGLELSPDFSGGTAVGKRYFDEAAGLEVLGSKAGKGSLAIDGKPLNLKEAKALPASD</sequence>
<protein>
    <submittedName>
        <fullName evidence="1">Uncharacterized protein</fullName>
    </submittedName>
</protein>
<proteinExistence type="predicted"/>
<gene>
    <name evidence="1" type="ORF">Q5H94_07930</name>
</gene>
<name>A0ABT8ZYH1_9SPHN</name>
<organism evidence="1 2">
    <name type="scientific">Sphingomonas immobilis</name>
    <dbReference type="NCBI Taxonomy" id="3063997"/>
    <lineage>
        <taxon>Bacteria</taxon>
        <taxon>Pseudomonadati</taxon>
        <taxon>Pseudomonadota</taxon>
        <taxon>Alphaproteobacteria</taxon>
        <taxon>Sphingomonadales</taxon>
        <taxon>Sphingomonadaceae</taxon>
        <taxon>Sphingomonas</taxon>
    </lineage>
</organism>
<evidence type="ECO:0000313" key="2">
    <source>
        <dbReference type="Proteomes" id="UP001176468"/>
    </source>
</evidence>
<accession>A0ABT8ZYH1</accession>
<dbReference type="EMBL" id="JAUQSZ010000004">
    <property type="protein sequence ID" value="MDO7842252.1"/>
    <property type="molecule type" value="Genomic_DNA"/>
</dbReference>
<dbReference type="Proteomes" id="UP001176468">
    <property type="component" value="Unassembled WGS sequence"/>
</dbReference>
<comment type="caution">
    <text evidence="1">The sequence shown here is derived from an EMBL/GenBank/DDBJ whole genome shotgun (WGS) entry which is preliminary data.</text>
</comment>
<reference evidence="1" key="1">
    <citation type="submission" date="2023-07" db="EMBL/GenBank/DDBJ databases">
        <authorList>
            <person name="Kim M.K."/>
        </authorList>
    </citation>
    <scope>NUCLEOTIDE SEQUENCE</scope>
    <source>
        <strain evidence="1">CA1-15</strain>
    </source>
</reference>
<keyword evidence="2" id="KW-1185">Reference proteome</keyword>